<dbReference type="Proteomes" id="UP000095281">
    <property type="component" value="Unplaced"/>
</dbReference>
<organism evidence="1 2">
    <name type="scientific">Meloidogyne hapla</name>
    <name type="common">Root-knot nematode worm</name>
    <dbReference type="NCBI Taxonomy" id="6305"/>
    <lineage>
        <taxon>Eukaryota</taxon>
        <taxon>Metazoa</taxon>
        <taxon>Ecdysozoa</taxon>
        <taxon>Nematoda</taxon>
        <taxon>Chromadorea</taxon>
        <taxon>Rhabditida</taxon>
        <taxon>Tylenchina</taxon>
        <taxon>Tylenchomorpha</taxon>
        <taxon>Tylenchoidea</taxon>
        <taxon>Meloidogynidae</taxon>
        <taxon>Meloidogyninae</taxon>
        <taxon>Meloidogyne</taxon>
    </lineage>
</organism>
<keyword evidence="1" id="KW-1185">Reference proteome</keyword>
<name>A0A1I8B9X1_MELHA</name>
<sequence>MTEGTIATIRVQIYKNATSFQLLLLHDAPEFDMNVGATVLLIDVDYLKDEINLKSFSKLLTKKYEKIFKHELGHLPFYGSSICLQGQVLSSSIVKGNVEFDISMLHESNDYSKKCRFK</sequence>
<evidence type="ECO:0000313" key="2">
    <source>
        <dbReference type="WBParaSite" id="MhA1_Contig1652.frz3.gene2"/>
    </source>
</evidence>
<reference evidence="2" key="1">
    <citation type="submission" date="2016-11" db="UniProtKB">
        <authorList>
            <consortium name="WormBaseParasite"/>
        </authorList>
    </citation>
    <scope>IDENTIFICATION</scope>
</reference>
<proteinExistence type="predicted"/>
<evidence type="ECO:0000313" key="1">
    <source>
        <dbReference type="Proteomes" id="UP000095281"/>
    </source>
</evidence>
<accession>A0A1I8B9X1</accession>
<protein>
    <submittedName>
        <fullName evidence="2">Uncharacterized protein</fullName>
    </submittedName>
</protein>
<dbReference type="WBParaSite" id="MhA1_Contig1652.frz3.gene2">
    <property type="protein sequence ID" value="MhA1_Contig1652.frz3.gene2"/>
    <property type="gene ID" value="MhA1_Contig1652.frz3.gene2"/>
</dbReference>
<dbReference type="AlphaFoldDB" id="A0A1I8B9X1"/>